<organism evidence="3 4">
    <name type="scientific">[Clostridium] clostridioforme 90A8</name>
    <dbReference type="NCBI Taxonomy" id="999408"/>
    <lineage>
        <taxon>Bacteria</taxon>
        <taxon>Bacillati</taxon>
        <taxon>Bacillota</taxon>
        <taxon>Clostridia</taxon>
        <taxon>Lachnospirales</taxon>
        <taxon>Lachnospiraceae</taxon>
        <taxon>Enterocloster</taxon>
    </lineage>
</organism>
<keyword evidence="1" id="KW-0812">Transmembrane</keyword>
<dbReference type="GeneID" id="57963028"/>
<evidence type="ECO:0000259" key="2">
    <source>
        <dbReference type="Pfam" id="PF01478"/>
    </source>
</evidence>
<dbReference type="Gene3D" id="1.20.120.1220">
    <property type="match status" value="1"/>
</dbReference>
<keyword evidence="1" id="KW-1133">Transmembrane helix</keyword>
<dbReference type="Proteomes" id="UP000013085">
    <property type="component" value="Unassembled WGS sequence"/>
</dbReference>
<dbReference type="Pfam" id="PF01478">
    <property type="entry name" value="Peptidase_A24"/>
    <property type="match status" value="1"/>
</dbReference>
<dbReference type="HOGENOM" id="CLU_057101_4_1_9"/>
<keyword evidence="1" id="KW-0472">Membrane</keyword>
<evidence type="ECO:0000313" key="4">
    <source>
        <dbReference type="Proteomes" id="UP000013085"/>
    </source>
</evidence>
<dbReference type="EMBL" id="AGYR01000040">
    <property type="protein sequence ID" value="ENZ12147.1"/>
    <property type="molecule type" value="Genomic_DNA"/>
</dbReference>
<sequence length="180" mass="19360">MSYALYGMMAYCAFMDIRYYRIPNRALEAVAAAGLAVSAEACVSGAGSVGFWAAAAEGVVVFIMGLVLAAAAGFPFFLLRMVGAGDIKFMALVAGCFGLERGFWSVVIGLCLGAVLALGKMLREGSVCQRFLYLTAYIRRLIQSKEIEAYYCPERDGYKCVIPLGACFFAGTLITVMWKG</sequence>
<gene>
    <name evidence="3" type="ORF">HMPREF1090_03776</name>
</gene>
<comment type="caution">
    <text evidence="3">The sequence shown here is derived from an EMBL/GenBank/DDBJ whole genome shotgun (WGS) entry which is preliminary data.</text>
</comment>
<reference evidence="3 4" key="1">
    <citation type="submission" date="2013-01" db="EMBL/GenBank/DDBJ databases">
        <title>The Genome Sequence of Clostridium clostridioforme 90A8.</title>
        <authorList>
            <consortium name="The Broad Institute Genome Sequencing Platform"/>
            <person name="Earl A."/>
            <person name="Ward D."/>
            <person name="Feldgarden M."/>
            <person name="Gevers D."/>
            <person name="Courvalin P."/>
            <person name="Lambert T."/>
            <person name="Walker B."/>
            <person name="Young S.K."/>
            <person name="Zeng Q."/>
            <person name="Gargeya S."/>
            <person name="Fitzgerald M."/>
            <person name="Haas B."/>
            <person name="Abouelleil A."/>
            <person name="Alvarado L."/>
            <person name="Arachchi H.M."/>
            <person name="Berlin A.M."/>
            <person name="Chapman S.B."/>
            <person name="Dewar J."/>
            <person name="Goldberg J."/>
            <person name="Griggs A."/>
            <person name="Gujja S."/>
            <person name="Hansen M."/>
            <person name="Howarth C."/>
            <person name="Imamovic A."/>
            <person name="Larimer J."/>
            <person name="McCowan C."/>
            <person name="Murphy C."/>
            <person name="Neiman D."/>
            <person name="Pearson M."/>
            <person name="Priest M."/>
            <person name="Roberts A."/>
            <person name="Saif S."/>
            <person name="Shea T."/>
            <person name="Sisk P."/>
            <person name="Sykes S."/>
            <person name="Wortman J."/>
            <person name="Nusbaum C."/>
            <person name="Birren B."/>
        </authorList>
    </citation>
    <scope>NUCLEOTIDE SEQUENCE [LARGE SCALE GENOMIC DNA]</scope>
    <source>
        <strain evidence="3 4">90A8</strain>
    </source>
</reference>
<dbReference type="RefSeq" id="WP_002585440.1">
    <property type="nucleotide sequence ID" value="NZ_KB850980.1"/>
</dbReference>
<dbReference type="InterPro" id="IPR000045">
    <property type="entry name" value="Prepilin_IV_endopep_pep"/>
</dbReference>
<feature type="transmembrane region" description="Helical" evidence="1">
    <location>
        <begin position="51"/>
        <end position="79"/>
    </location>
</feature>
<dbReference type="GO" id="GO:0004190">
    <property type="term" value="F:aspartic-type endopeptidase activity"/>
    <property type="evidence" value="ECO:0007669"/>
    <property type="project" value="InterPro"/>
</dbReference>
<dbReference type="PATRIC" id="fig|999408.3.peg.4044"/>
<feature type="transmembrane region" description="Helical" evidence="1">
    <location>
        <begin position="161"/>
        <end position="178"/>
    </location>
</feature>
<evidence type="ECO:0000256" key="1">
    <source>
        <dbReference type="SAM" id="Phobius"/>
    </source>
</evidence>
<accession>A0A0E2H7V2</accession>
<dbReference type="AlphaFoldDB" id="A0A0E2H7V2"/>
<evidence type="ECO:0000313" key="3">
    <source>
        <dbReference type="EMBL" id="ENZ12147.1"/>
    </source>
</evidence>
<name>A0A0E2H7V2_9FIRM</name>
<proteinExistence type="predicted"/>
<feature type="domain" description="Prepilin type IV endopeptidase peptidase" evidence="2">
    <location>
        <begin position="4"/>
        <end position="118"/>
    </location>
</feature>
<feature type="transmembrane region" description="Helical" evidence="1">
    <location>
        <begin position="91"/>
        <end position="117"/>
    </location>
</feature>
<protein>
    <recommendedName>
        <fullName evidence="2">Prepilin type IV endopeptidase peptidase domain-containing protein</fullName>
    </recommendedName>
</protein>
<dbReference type="GO" id="GO:0016020">
    <property type="term" value="C:membrane"/>
    <property type="evidence" value="ECO:0007669"/>
    <property type="project" value="InterPro"/>
</dbReference>